<gene>
    <name evidence="1" type="ORF">FIL88_09740</name>
</gene>
<dbReference type="Proteomes" id="UP000315816">
    <property type="component" value="Unassembled WGS sequence"/>
</dbReference>
<sequence>MEIKLKQLLFVVAGLALTACVTPTYKVPPYDGYKRVTFKANEPNKVFHYLCKPGSSDEEVWARGEKAHGYANQQRKEYYPLFLPRIKDVIDQRNVEERAKLLKDMESYWDNVEQTMEARYECIFYRTPDEARMGL</sequence>
<evidence type="ECO:0008006" key="3">
    <source>
        <dbReference type="Google" id="ProtNLM"/>
    </source>
</evidence>
<protein>
    <recommendedName>
        <fullName evidence="3">Lipoprotein</fullName>
    </recommendedName>
</protein>
<dbReference type="EMBL" id="VICH01000006">
    <property type="protein sequence ID" value="TQV67496.1"/>
    <property type="molecule type" value="Genomic_DNA"/>
</dbReference>
<accession>A0A545SRH4</accession>
<keyword evidence="2" id="KW-1185">Reference proteome</keyword>
<organism evidence="1 2">
    <name type="scientific">Aliiroseovarius halocynthiae</name>
    <dbReference type="NCBI Taxonomy" id="985055"/>
    <lineage>
        <taxon>Bacteria</taxon>
        <taxon>Pseudomonadati</taxon>
        <taxon>Pseudomonadota</taxon>
        <taxon>Alphaproteobacteria</taxon>
        <taxon>Rhodobacterales</taxon>
        <taxon>Paracoccaceae</taxon>
        <taxon>Aliiroseovarius</taxon>
    </lineage>
</organism>
<evidence type="ECO:0000313" key="2">
    <source>
        <dbReference type="Proteomes" id="UP000315816"/>
    </source>
</evidence>
<dbReference type="AlphaFoldDB" id="A0A545SRH4"/>
<comment type="caution">
    <text evidence="1">The sequence shown here is derived from an EMBL/GenBank/DDBJ whole genome shotgun (WGS) entry which is preliminary data.</text>
</comment>
<proteinExistence type="predicted"/>
<name>A0A545SRH4_9RHOB</name>
<reference evidence="1 2" key="1">
    <citation type="submission" date="2019-06" db="EMBL/GenBank/DDBJ databases">
        <title>A novel species of marine bacteria.</title>
        <authorList>
            <person name="Wang Y."/>
        </authorList>
    </citation>
    <scope>NUCLEOTIDE SEQUENCE [LARGE SCALE GENOMIC DNA]</scope>
    <source>
        <strain evidence="1 2">MA1-10</strain>
    </source>
</reference>
<evidence type="ECO:0000313" key="1">
    <source>
        <dbReference type="EMBL" id="TQV67496.1"/>
    </source>
</evidence>
<dbReference type="PROSITE" id="PS51257">
    <property type="entry name" value="PROKAR_LIPOPROTEIN"/>
    <property type="match status" value="1"/>
</dbReference>